<evidence type="ECO:0000256" key="3">
    <source>
        <dbReference type="ARBA" id="ARBA00022679"/>
    </source>
</evidence>
<accession>J3JGS4</accession>
<comment type="function">
    <text evidence="5">DNA-dependent RNA polymerase (RNAP) catalyzes the transcription of DNA into RNA using the four ribonucleoside triphosphates as substrates.</text>
</comment>
<comment type="caution">
    <text evidence="7">The sequence shown here is derived from an EMBL/GenBank/DDBJ whole genome shotgun (WGS) entry which is preliminary data.</text>
</comment>
<organism evidence="7 8">
    <name type="scientific">Halogranum salarium B-1</name>
    <dbReference type="NCBI Taxonomy" id="1210908"/>
    <lineage>
        <taxon>Archaea</taxon>
        <taxon>Methanobacteriati</taxon>
        <taxon>Methanobacteriota</taxon>
        <taxon>Stenosarchaea group</taxon>
        <taxon>Halobacteria</taxon>
        <taxon>Halobacteriales</taxon>
        <taxon>Haloferacaceae</taxon>
    </lineage>
</organism>
<evidence type="ECO:0000313" key="7">
    <source>
        <dbReference type="EMBL" id="EJN60346.1"/>
    </source>
</evidence>
<proteinExistence type="inferred from homology"/>
<dbReference type="PROSITE" id="PS01154">
    <property type="entry name" value="RNA_POL_L_13KD"/>
    <property type="match status" value="1"/>
</dbReference>
<dbReference type="EC" id="2.7.7.6" evidence="5"/>
<keyword evidence="5" id="KW-0548">Nucleotidyltransferase</keyword>
<dbReference type="NCBIfam" id="NF002236">
    <property type="entry name" value="PRK01146.1-5"/>
    <property type="match status" value="1"/>
</dbReference>
<dbReference type="Gene3D" id="3.30.1360.10">
    <property type="entry name" value="RNA polymerase, RBP11-like subunit"/>
    <property type="match status" value="1"/>
</dbReference>
<keyword evidence="4 5" id="KW-0804">Transcription</keyword>
<dbReference type="CDD" id="cd06927">
    <property type="entry name" value="RNAP_L"/>
    <property type="match status" value="1"/>
</dbReference>
<evidence type="ECO:0000256" key="1">
    <source>
        <dbReference type="ARBA" id="ARBA00022478"/>
    </source>
</evidence>
<evidence type="ECO:0000313" key="8">
    <source>
        <dbReference type="Proteomes" id="UP000007813"/>
    </source>
</evidence>
<sequence length="115" mass="12692">MRESNRNRRDETLKRATRELTHMELRVIEKTDEELRIEIAGEDHTFMNVLKGALLETEGVAAATYDVNPEQSGGQTDPILSVKTEAGVDPLDAVAEGARSIQAMTDSFRDAFTAA</sequence>
<dbReference type="AlphaFoldDB" id="J3JGS4"/>
<feature type="domain" description="DNA-directed RNA polymerase RBP11-like dimerisation" evidence="6">
    <location>
        <begin position="34"/>
        <end position="110"/>
    </location>
</feature>
<comment type="catalytic activity">
    <reaction evidence="5">
        <text>RNA(n) + a ribonucleoside 5'-triphosphate = RNA(n+1) + diphosphate</text>
        <dbReference type="Rhea" id="RHEA:21248"/>
        <dbReference type="Rhea" id="RHEA-COMP:14527"/>
        <dbReference type="Rhea" id="RHEA-COMP:17342"/>
        <dbReference type="ChEBI" id="CHEBI:33019"/>
        <dbReference type="ChEBI" id="CHEBI:61557"/>
        <dbReference type="ChEBI" id="CHEBI:140395"/>
        <dbReference type="EC" id="2.7.7.6"/>
    </reaction>
</comment>
<dbReference type="GO" id="GO:0006351">
    <property type="term" value="P:DNA-templated transcription"/>
    <property type="evidence" value="ECO:0007669"/>
    <property type="project" value="UniProtKB-UniRule"/>
</dbReference>
<evidence type="ECO:0000256" key="2">
    <source>
        <dbReference type="ARBA" id="ARBA00022490"/>
    </source>
</evidence>
<keyword evidence="2 5" id="KW-0963">Cytoplasm</keyword>
<dbReference type="Pfam" id="PF13656">
    <property type="entry name" value="RNA_pol_L_2"/>
    <property type="match status" value="1"/>
</dbReference>
<evidence type="ECO:0000256" key="4">
    <source>
        <dbReference type="ARBA" id="ARBA00023163"/>
    </source>
</evidence>
<gene>
    <name evidence="5" type="primary">rpo11</name>
    <name evidence="5" type="synonym">rpoL</name>
    <name evidence="7" type="ORF">HSB1_09490</name>
</gene>
<dbReference type="InterPro" id="IPR009025">
    <property type="entry name" value="RBP11-like_dimer"/>
</dbReference>
<dbReference type="GO" id="GO:0000428">
    <property type="term" value="C:DNA-directed RNA polymerase complex"/>
    <property type="evidence" value="ECO:0007669"/>
    <property type="project" value="UniProtKB-KW"/>
</dbReference>
<evidence type="ECO:0000256" key="5">
    <source>
        <dbReference type="HAMAP-Rule" id="MF_00261"/>
    </source>
</evidence>
<dbReference type="GO" id="GO:0046983">
    <property type="term" value="F:protein dimerization activity"/>
    <property type="evidence" value="ECO:0007669"/>
    <property type="project" value="InterPro"/>
</dbReference>
<evidence type="ECO:0000259" key="6">
    <source>
        <dbReference type="Pfam" id="PF13656"/>
    </source>
</evidence>
<dbReference type="eggNOG" id="arCOG04111">
    <property type="taxonomic scope" value="Archaea"/>
</dbReference>
<dbReference type="Proteomes" id="UP000007813">
    <property type="component" value="Unassembled WGS sequence"/>
</dbReference>
<reference evidence="7 8" key="1">
    <citation type="journal article" date="2012" name="J. Bacteriol.">
        <title>Draft Genome Sequence of the Extremely Halophilic Archaeon Halogranum salarium B-1T.</title>
        <authorList>
            <person name="Kim K.K."/>
            <person name="Lee K.C."/>
            <person name="Lee J.S."/>
        </authorList>
    </citation>
    <scope>NUCLEOTIDE SEQUENCE [LARGE SCALE GENOMIC DNA]</scope>
    <source>
        <strain evidence="7 8">B-1</strain>
    </source>
</reference>
<dbReference type="HAMAP" id="MF_00261">
    <property type="entry name" value="RNApol_arch_Rpo11"/>
    <property type="match status" value="1"/>
</dbReference>
<comment type="subunit">
    <text evidence="5">Part of the RNA polymerase complex.</text>
</comment>
<dbReference type="GO" id="GO:0003677">
    <property type="term" value="F:DNA binding"/>
    <property type="evidence" value="ECO:0007669"/>
    <property type="project" value="InterPro"/>
</dbReference>
<protein>
    <recommendedName>
        <fullName evidence="5">DNA-directed RNA polymerase subunit Rpo11</fullName>
        <ecNumber evidence="5">2.7.7.6</ecNumber>
    </recommendedName>
    <alternativeName>
        <fullName evidence="5">DNA-directed RNA polymerase subunit L</fullName>
    </alternativeName>
</protein>
<dbReference type="GO" id="GO:0005737">
    <property type="term" value="C:cytoplasm"/>
    <property type="evidence" value="ECO:0007669"/>
    <property type="project" value="UniProtKB-SubCell"/>
</dbReference>
<dbReference type="InterPro" id="IPR008193">
    <property type="entry name" value="RNA_pol_Rpb11_13-16kDa_CS"/>
</dbReference>
<comment type="subcellular location">
    <subcellularLocation>
        <location evidence="5">Cytoplasm</location>
    </subcellularLocation>
</comment>
<keyword evidence="1 5" id="KW-0240">DNA-directed RNA polymerase</keyword>
<name>J3JGS4_9EURY</name>
<keyword evidence="3 5" id="KW-0808">Transferase</keyword>
<dbReference type="EMBL" id="ALJD01000003">
    <property type="protein sequence ID" value="EJN60346.1"/>
    <property type="molecule type" value="Genomic_DNA"/>
</dbReference>
<dbReference type="InterPro" id="IPR036603">
    <property type="entry name" value="RBP11-like"/>
</dbReference>
<dbReference type="SUPFAM" id="SSF55257">
    <property type="entry name" value="RBP11-like subunits of RNA polymerase"/>
    <property type="match status" value="1"/>
</dbReference>
<dbReference type="PATRIC" id="fig|1210908.3.peg.905"/>
<comment type="similarity">
    <text evidence="5">Belongs to the archaeal Rpo11/eukaryotic RPB11/RPC19 RNA polymerase subunit family.</text>
</comment>
<dbReference type="InterPro" id="IPR022905">
    <property type="entry name" value="Rpo11-like"/>
</dbReference>
<dbReference type="GO" id="GO:0003899">
    <property type="term" value="F:DNA-directed RNA polymerase activity"/>
    <property type="evidence" value="ECO:0007669"/>
    <property type="project" value="UniProtKB-UniRule"/>
</dbReference>